<evidence type="ECO:0000256" key="8">
    <source>
        <dbReference type="ARBA" id="ARBA00022705"/>
    </source>
</evidence>
<keyword evidence="9 16" id="KW-0479">Metal-binding</keyword>
<keyword evidence="5 16" id="KW-0963">Cytoplasm</keyword>
<dbReference type="Gene3D" id="1.10.150.20">
    <property type="entry name" value="5' to 3' exonuclease, C-terminal subdomain"/>
    <property type="match status" value="1"/>
</dbReference>
<accession>S7U0F8</accession>
<dbReference type="PATRIC" id="fig|1121405.3.peg.916"/>
<dbReference type="OrthoDB" id="9808813at2"/>
<dbReference type="Pfam" id="PF11799">
    <property type="entry name" value="IMS_C"/>
    <property type="match status" value="1"/>
</dbReference>
<dbReference type="InterPro" id="IPR036775">
    <property type="entry name" value="DNA_pol_Y-fam_lit_finger_sf"/>
</dbReference>
<evidence type="ECO:0000256" key="5">
    <source>
        <dbReference type="ARBA" id="ARBA00022490"/>
    </source>
</evidence>
<dbReference type="Gene3D" id="3.30.1490.100">
    <property type="entry name" value="DNA polymerase, Y-family, little finger domain"/>
    <property type="match status" value="1"/>
</dbReference>
<dbReference type="InterPro" id="IPR050116">
    <property type="entry name" value="DNA_polymerase-Y"/>
</dbReference>
<evidence type="ECO:0000259" key="17">
    <source>
        <dbReference type="PROSITE" id="PS50173"/>
    </source>
</evidence>
<keyword evidence="13 16" id="KW-0238">DNA-binding</keyword>
<dbReference type="GO" id="GO:0003887">
    <property type="term" value="F:DNA-directed DNA polymerase activity"/>
    <property type="evidence" value="ECO:0007669"/>
    <property type="project" value="UniProtKB-UniRule"/>
</dbReference>
<dbReference type="EC" id="2.7.7.7" evidence="16"/>
<evidence type="ECO:0000313" key="18">
    <source>
        <dbReference type="EMBL" id="EPR42911.1"/>
    </source>
</evidence>
<evidence type="ECO:0000256" key="14">
    <source>
        <dbReference type="ARBA" id="ARBA00023204"/>
    </source>
</evidence>
<sequence length="376" mass="41959">MKGYRKIIHIDMDAFYAAVEQRDRPELRGKPVIVGGDPRKRGVVAACSYEARRFGIHSAMPGKIALARCPHAVFLRPRMAVYRRVSAEIREIFHEYTDQVEPLSLDEAFLDVTVNKKGNPSATCIAECIRRDIRTRTGLTASAGISFNKFLAKVASDENKPDGITVVPPHAADSFIGRLPIRKFHGVGKVTEEKMLAMGIRTGADLRRISRVELARRFGKAGNYFYDIAHGQDHRPVNADRMRKSISREITFSEDIEGRDRLTAVLRELADRLEILVRKHAVRGMTLTIKVRFSDFLCITRSVTLDRPIISAETMTIQAGLLLDAADVGEKRVRLLGMGISNFEIRDPSGIHRQLHLPFSAAYCDTPAGCGRPPVA</sequence>
<keyword evidence="11 16" id="KW-0460">Magnesium</keyword>
<dbReference type="SUPFAM" id="SSF56672">
    <property type="entry name" value="DNA/RNA polymerases"/>
    <property type="match status" value="1"/>
</dbReference>
<dbReference type="GO" id="GO:0042276">
    <property type="term" value="P:error-prone translesion synthesis"/>
    <property type="evidence" value="ECO:0007669"/>
    <property type="project" value="TreeGrafter"/>
</dbReference>
<dbReference type="STRING" id="897.B2D07_01230"/>
<comment type="similarity">
    <text evidence="2 16">Belongs to the DNA polymerase type-Y family.</text>
</comment>
<dbReference type="NCBIfam" id="NF002677">
    <property type="entry name" value="PRK02406.1"/>
    <property type="match status" value="1"/>
</dbReference>
<dbReference type="Pfam" id="PF00817">
    <property type="entry name" value="IMS"/>
    <property type="match status" value="1"/>
</dbReference>
<dbReference type="Pfam" id="PF21999">
    <property type="entry name" value="IMS_HHH_1"/>
    <property type="match status" value="1"/>
</dbReference>
<dbReference type="PANTHER" id="PTHR11076">
    <property type="entry name" value="DNA REPAIR POLYMERASE UMUC / TRANSFERASE FAMILY MEMBER"/>
    <property type="match status" value="1"/>
</dbReference>
<evidence type="ECO:0000256" key="4">
    <source>
        <dbReference type="ARBA" id="ARBA00022457"/>
    </source>
</evidence>
<feature type="active site" evidence="16">
    <location>
        <position position="107"/>
    </location>
</feature>
<dbReference type="Gene3D" id="3.30.70.270">
    <property type="match status" value="1"/>
</dbReference>
<dbReference type="HAMAP" id="MF_01113">
    <property type="entry name" value="DNApol_IV"/>
    <property type="match status" value="1"/>
</dbReference>
<dbReference type="GO" id="GO:0006261">
    <property type="term" value="P:DNA-templated DNA replication"/>
    <property type="evidence" value="ECO:0007669"/>
    <property type="project" value="UniProtKB-UniRule"/>
</dbReference>
<organism evidence="18 19">
    <name type="scientific">Desulfococcus multivorans DSM 2059</name>
    <dbReference type="NCBI Taxonomy" id="1121405"/>
    <lineage>
        <taxon>Bacteria</taxon>
        <taxon>Pseudomonadati</taxon>
        <taxon>Thermodesulfobacteriota</taxon>
        <taxon>Desulfobacteria</taxon>
        <taxon>Desulfobacterales</taxon>
        <taxon>Desulfococcaceae</taxon>
        <taxon>Desulfococcus</taxon>
    </lineage>
</organism>
<dbReference type="InterPro" id="IPR022880">
    <property type="entry name" value="DNApol_IV"/>
</dbReference>
<evidence type="ECO:0000256" key="11">
    <source>
        <dbReference type="ARBA" id="ARBA00022842"/>
    </source>
</evidence>
<keyword evidence="12 16" id="KW-0239">DNA-directed DNA polymerase</keyword>
<keyword evidence="6 16" id="KW-0808">Transferase</keyword>
<keyword evidence="14 16" id="KW-0234">DNA repair</keyword>
<dbReference type="InterPro" id="IPR017961">
    <property type="entry name" value="DNA_pol_Y-fam_little_finger"/>
</dbReference>
<evidence type="ECO:0000256" key="15">
    <source>
        <dbReference type="ARBA" id="ARBA00049244"/>
    </source>
</evidence>
<keyword evidence="4 16" id="KW-0515">Mutator protein</keyword>
<dbReference type="InterPro" id="IPR043128">
    <property type="entry name" value="Rev_trsase/Diguanyl_cyclase"/>
</dbReference>
<feature type="domain" description="UmuC" evidence="17">
    <location>
        <begin position="7"/>
        <end position="188"/>
    </location>
</feature>
<keyword evidence="7 16" id="KW-0548">Nucleotidyltransferase</keyword>
<dbReference type="AlphaFoldDB" id="S7U0F8"/>
<dbReference type="InterPro" id="IPR053848">
    <property type="entry name" value="IMS_HHH_1"/>
</dbReference>
<dbReference type="GO" id="GO:0009432">
    <property type="term" value="P:SOS response"/>
    <property type="evidence" value="ECO:0007669"/>
    <property type="project" value="UniProtKB-ARBA"/>
</dbReference>
<name>S7U0F8_DESML</name>
<dbReference type="GO" id="GO:0005829">
    <property type="term" value="C:cytosol"/>
    <property type="evidence" value="ECO:0007669"/>
    <property type="project" value="TreeGrafter"/>
</dbReference>
<comment type="subunit">
    <text evidence="3 16">Monomer.</text>
</comment>
<keyword evidence="8 16" id="KW-0235">DNA replication</keyword>
<dbReference type="eggNOG" id="COG0389">
    <property type="taxonomic scope" value="Bacteria"/>
</dbReference>
<comment type="caution">
    <text evidence="18">The sequence shown here is derived from an EMBL/GenBank/DDBJ whole genome shotgun (WGS) entry which is preliminary data.</text>
</comment>
<evidence type="ECO:0000256" key="6">
    <source>
        <dbReference type="ARBA" id="ARBA00022679"/>
    </source>
</evidence>
<evidence type="ECO:0000256" key="9">
    <source>
        <dbReference type="ARBA" id="ARBA00022723"/>
    </source>
</evidence>
<evidence type="ECO:0000313" key="19">
    <source>
        <dbReference type="Proteomes" id="UP000014977"/>
    </source>
</evidence>
<keyword evidence="10 16" id="KW-0227">DNA damage</keyword>
<evidence type="ECO:0000256" key="12">
    <source>
        <dbReference type="ARBA" id="ARBA00022932"/>
    </source>
</evidence>
<evidence type="ECO:0000256" key="3">
    <source>
        <dbReference type="ARBA" id="ARBA00011245"/>
    </source>
</evidence>
<evidence type="ECO:0000256" key="1">
    <source>
        <dbReference type="ARBA" id="ARBA00004496"/>
    </source>
</evidence>
<dbReference type="InterPro" id="IPR001126">
    <property type="entry name" value="UmuC"/>
</dbReference>
<gene>
    <name evidence="16" type="primary">dinB</name>
    <name evidence="18" type="ORF">dsmv_1494</name>
</gene>
<comment type="cofactor">
    <cofactor evidence="16">
        <name>Mg(2+)</name>
        <dbReference type="ChEBI" id="CHEBI:18420"/>
    </cofactor>
    <text evidence="16">Binds 2 magnesium ions per subunit.</text>
</comment>
<comment type="function">
    <text evidence="16">Poorly processive, error-prone DNA polymerase involved in untargeted mutagenesis. Copies undamaged DNA at stalled replication forks, which arise in vivo from mismatched or misaligned primer ends. These misaligned primers can be extended by PolIV. Exhibits no 3'-5' exonuclease (proofreading) activity. May be involved in translesional synthesis, in conjunction with the beta clamp from PolIII.</text>
</comment>
<dbReference type="FunFam" id="1.10.150.20:FF:000019">
    <property type="entry name" value="DNA polymerase IV"/>
    <property type="match status" value="1"/>
</dbReference>
<dbReference type="PANTHER" id="PTHR11076:SF33">
    <property type="entry name" value="DNA POLYMERASE KAPPA"/>
    <property type="match status" value="1"/>
</dbReference>
<protein>
    <recommendedName>
        <fullName evidence="16">DNA polymerase IV</fullName>
        <shortName evidence="16">Pol IV</shortName>
        <ecNumber evidence="16">2.7.7.7</ecNumber>
    </recommendedName>
</protein>
<evidence type="ECO:0000256" key="16">
    <source>
        <dbReference type="HAMAP-Rule" id="MF_01113"/>
    </source>
</evidence>
<dbReference type="Proteomes" id="UP000014977">
    <property type="component" value="Unassembled WGS sequence"/>
</dbReference>
<dbReference type="SUPFAM" id="SSF100879">
    <property type="entry name" value="Lesion bypass DNA polymerase (Y-family), little finger domain"/>
    <property type="match status" value="1"/>
</dbReference>
<keyword evidence="19" id="KW-1185">Reference proteome</keyword>
<dbReference type="RefSeq" id="WP_020875878.1">
    <property type="nucleotide sequence ID" value="NZ_ATHJ01000062.1"/>
</dbReference>
<dbReference type="GO" id="GO:0000287">
    <property type="term" value="F:magnesium ion binding"/>
    <property type="evidence" value="ECO:0007669"/>
    <property type="project" value="UniProtKB-UniRule"/>
</dbReference>
<dbReference type="InterPro" id="IPR043502">
    <property type="entry name" value="DNA/RNA_pol_sf"/>
</dbReference>
<dbReference type="FunFam" id="3.30.1490.100:FF:000004">
    <property type="entry name" value="DNA polymerase IV"/>
    <property type="match status" value="1"/>
</dbReference>
<comment type="subcellular location">
    <subcellularLocation>
        <location evidence="1 16">Cytoplasm</location>
    </subcellularLocation>
</comment>
<dbReference type="EMBL" id="ATHJ01000062">
    <property type="protein sequence ID" value="EPR42911.1"/>
    <property type="molecule type" value="Genomic_DNA"/>
</dbReference>
<dbReference type="Gene3D" id="3.40.1170.60">
    <property type="match status" value="1"/>
</dbReference>
<dbReference type="CDD" id="cd03586">
    <property type="entry name" value="PolY_Pol_IV_kappa"/>
    <property type="match status" value="1"/>
</dbReference>
<feature type="binding site" evidence="16">
    <location>
        <position position="106"/>
    </location>
    <ligand>
        <name>Mg(2+)</name>
        <dbReference type="ChEBI" id="CHEBI:18420"/>
    </ligand>
</feature>
<feature type="site" description="Substrate discrimination" evidence="16">
    <location>
        <position position="16"/>
    </location>
</feature>
<feature type="binding site" evidence="16">
    <location>
        <position position="11"/>
    </location>
    <ligand>
        <name>Mg(2+)</name>
        <dbReference type="ChEBI" id="CHEBI:18420"/>
    </ligand>
</feature>
<evidence type="ECO:0000256" key="10">
    <source>
        <dbReference type="ARBA" id="ARBA00022763"/>
    </source>
</evidence>
<dbReference type="GO" id="GO:0003684">
    <property type="term" value="F:damaged DNA binding"/>
    <property type="evidence" value="ECO:0007669"/>
    <property type="project" value="InterPro"/>
</dbReference>
<dbReference type="GO" id="GO:0006281">
    <property type="term" value="P:DNA repair"/>
    <property type="evidence" value="ECO:0007669"/>
    <property type="project" value="UniProtKB-UniRule"/>
</dbReference>
<proteinExistence type="inferred from homology"/>
<reference evidence="18 19" key="1">
    <citation type="journal article" date="2013" name="Genome Announc.">
        <title>Draft genome sequences for three mercury-methylating, sulfate-reducing bacteria.</title>
        <authorList>
            <person name="Brown S.D."/>
            <person name="Hurt R.A.Jr."/>
            <person name="Gilmour C.C."/>
            <person name="Elias D.A."/>
        </authorList>
    </citation>
    <scope>NUCLEOTIDE SEQUENCE [LARGE SCALE GENOMIC DNA]</scope>
    <source>
        <strain evidence="18 19">DSM 2059</strain>
    </source>
</reference>
<evidence type="ECO:0000256" key="13">
    <source>
        <dbReference type="ARBA" id="ARBA00023125"/>
    </source>
</evidence>
<evidence type="ECO:0000256" key="7">
    <source>
        <dbReference type="ARBA" id="ARBA00022695"/>
    </source>
</evidence>
<dbReference type="PROSITE" id="PS50173">
    <property type="entry name" value="UMUC"/>
    <property type="match status" value="1"/>
</dbReference>
<dbReference type="FunFam" id="3.40.1170.60:FF:000001">
    <property type="entry name" value="DNA polymerase IV"/>
    <property type="match status" value="1"/>
</dbReference>
<comment type="catalytic activity">
    <reaction evidence="15 16">
        <text>DNA(n) + a 2'-deoxyribonucleoside 5'-triphosphate = DNA(n+1) + diphosphate</text>
        <dbReference type="Rhea" id="RHEA:22508"/>
        <dbReference type="Rhea" id="RHEA-COMP:17339"/>
        <dbReference type="Rhea" id="RHEA-COMP:17340"/>
        <dbReference type="ChEBI" id="CHEBI:33019"/>
        <dbReference type="ChEBI" id="CHEBI:61560"/>
        <dbReference type="ChEBI" id="CHEBI:173112"/>
        <dbReference type="EC" id="2.7.7.7"/>
    </reaction>
</comment>
<evidence type="ECO:0000256" key="2">
    <source>
        <dbReference type="ARBA" id="ARBA00010945"/>
    </source>
</evidence>